<gene>
    <name evidence="2" type="ORF">AFUS01_LOCUS12684</name>
</gene>
<evidence type="ECO:0000259" key="1">
    <source>
        <dbReference type="Pfam" id="PF00650"/>
    </source>
</evidence>
<reference evidence="2" key="1">
    <citation type="submission" date="2021-06" db="EMBL/GenBank/DDBJ databases">
        <authorList>
            <person name="Hodson N. C."/>
            <person name="Mongue J. A."/>
            <person name="Jaron S. K."/>
        </authorList>
    </citation>
    <scope>NUCLEOTIDE SEQUENCE</scope>
</reference>
<accession>A0A8J2JN50</accession>
<organism evidence="2 3">
    <name type="scientific">Allacma fusca</name>
    <dbReference type="NCBI Taxonomy" id="39272"/>
    <lineage>
        <taxon>Eukaryota</taxon>
        <taxon>Metazoa</taxon>
        <taxon>Ecdysozoa</taxon>
        <taxon>Arthropoda</taxon>
        <taxon>Hexapoda</taxon>
        <taxon>Collembola</taxon>
        <taxon>Symphypleona</taxon>
        <taxon>Sminthuridae</taxon>
        <taxon>Allacma</taxon>
    </lineage>
</organism>
<name>A0A8J2JN50_9HEXA</name>
<dbReference type="EMBL" id="CAJVCH010100812">
    <property type="protein sequence ID" value="CAG7723607.1"/>
    <property type="molecule type" value="Genomic_DNA"/>
</dbReference>
<evidence type="ECO:0000313" key="2">
    <source>
        <dbReference type="EMBL" id="CAG7723607.1"/>
    </source>
</evidence>
<evidence type="ECO:0000313" key="3">
    <source>
        <dbReference type="Proteomes" id="UP000708208"/>
    </source>
</evidence>
<proteinExistence type="predicted"/>
<dbReference type="AlphaFoldDB" id="A0A8J2JN50"/>
<dbReference type="OrthoDB" id="1434354at2759"/>
<comment type="caution">
    <text evidence="2">The sequence shown here is derived from an EMBL/GenBank/DDBJ whole genome shotgun (WGS) entry which is preliminary data.</text>
</comment>
<feature type="domain" description="CRAL-TRIO" evidence="1">
    <location>
        <begin position="37"/>
        <end position="165"/>
    </location>
</feature>
<dbReference type="Proteomes" id="UP000708208">
    <property type="component" value="Unassembled WGS sequence"/>
</dbReference>
<dbReference type="Pfam" id="PF00650">
    <property type="entry name" value="CRAL_TRIO"/>
    <property type="match status" value="1"/>
</dbReference>
<protein>
    <recommendedName>
        <fullName evidence="1">CRAL-TRIO domain-containing protein</fullName>
    </recommendedName>
</protein>
<keyword evidence="3" id="KW-1185">Reference proteome</keyword>
<sequence>MHSYLSHTTAHQNFTLEDTIQHVKEVESWKAPKELQRKFPYYLSGYDYEDQPVWIAEVGKYNVRAQIEKGPEAARNLTQYLFQAVFRIVKSMQVKDTVDQEIRTAFFIGDCDGLDLNQSTHVPTVTYVLNLLQTHSDFLTLMVGHVIALNVNYVASLAFQSLRTTLGE</sequence>
<feature type="non-terminal residue" evidence="2">
    <location>
        <position position="168"/>
    </location>
</feature>
<dbReference type="InterPro" id="IPR001251">
    <property type="entry name" value="CRAL-TRIO_dom"/>
</dbReference>